<evidence type="ECO:0000259" key="1">
    <source>
        <dbReference type="Pfam" id="PF20253"/>
    </source>
</evidence>
<organism evidence="2 3">
    <name type="scientific">Septoria linicola</name>
    <dbReference type="NCBI Taxonomy" id="215465"/>
    <lineage>
        <taxon>Eukaryota</taxon>
        <taxon>Fungi</taxon>
        <taxon>Dikarya</taxon>
        <taxon>Ascomycota</taxon>
        <taxon>Pezizomycotina</taxon>
        <taxon>Dothideomycetes</taxon>
        <taxon>Dothideomycetidae</taxon>
        <taxon>Mycosphaerellales</taxon>
        <taxon>Mycosphaerellaceae</taxon>
        <taxon>Septoria</taxon>
    </lineage>
</organism>
<accession>A0A9Q9EL75</accession>
<dbReference type="OrthoDB" id="3650889at2759"/>
<proteinExistence type="predicted"/>
<dbReference type="InterPro" id="IPR046539">
    <property type="entry name" value="DUF6604"/>
</dbReference>
<keyword evidence="3" id="KW-1185">Reference proteome</keyword>
<sequence>MDAQQEQRPQGRYARYKAGTRRVIKWLTKIARRCCDIRAIIKSLKKLFKEAASAHTNSIPQHLSTYPPQSVPQDILDTLDEVITARRESADWYAAHPVKQGQGFEEDNARHLHFIKVLEQVQKILDSSISSSSNGQDRLDDMIQDLTLEPANTAVEPISEIDIEGSEVVLEEGEGDDVFALWCFLEDLNDVRNAVSISWNEVVTGDLSVTAAAVITEKAFKLMSAANDTFVAQYPKFYCWAAMQEYMWLAMTLGGPSIYCFPAGEHKDFKFQPPRSGLSPARLLCINGASLLIAFGKACDQFDPASGSATTKWDLFCPETSFGDKLRGLMDDVYIACRVPKAMRPLGNDSLEPDVFTKALITLCRPSIENKFQTPIWFAVAAQIPIIIHDVLSAAPDRAYQDLRRIAISAEKLAMSLAKKARTAQKTRLESVRDVCRELLDPKPAKLKGKMLHYKQFNSVQRLKVLPTAAACISQTIKSTVHEAGIEQANDGCIVLGLAYLYRCLRHQNAVHSWPDMEYVITQHSLVTAREDKQGKSGHRPQFADAYALALTGVDKTGERTASPSLPSKKAIKANARALIASTAVRPTTPPAVAWGKQAVQAENLVDQLIQFKNHYVAGEIDLNFNYVTFAEECARLLSALQREIIARVPDVLPRKKAPDHEVLYSILQWLESTEGNSSKSRVASAASSILGQAIDSDAESFLSEARSQSSGSLSAEHHIPRPLAAITPDFKTTLLMNEVGAKTEITRTSFTIWDARGTMRKWAGALETTAAFDRIAQSDLDLDQKMAAALELDQKWETDKRWRDGSEVWSGPWTETEYLNRWAEHSP</sequence>
<dbReference type="EMBL" id="CP099423">
    <property type="protein sequence ID" value="USW54077.1"/>
    <property type="molecule type" value="Genomic_DNA"/>
</dbReference>
<protein>
    <recommendedName>
        <fullName evidence="1">DUF6604 domain-containing protein</fullName>
    </recommendedName>
</protein>
<dbReference type="PANTHER" id="PTHR38795:SF1">
    <property type="entry name" value="DUF6604 DOMAIN-CONTAINING PROTEIN"/>
    <property type="match status" value="1"/>
</dbReference>
<feature type="domain" description="DUF6604" evidence="1">
    <location>
        <begin position="15"/>
        <end position="231"/>
    </location>
</feature>
<evidence type="ECO:0000313" key="3">
    <source>
        <dbReference type="Proteomes" id="UP001056384"/>
    </source>
</evidence>
<gene>
    <name evidence="2" type="ORF">Slin15195_G073960</name>
</gene>
<dbReference type="Proteomes" id="UP001056384">
    <property type="component" value="Chromosome 6"/>
</dbReference>
<dbReference type="Pfam" id="PF20253">
    <property type="entry name" value="DUF6604"/>
    <property type="match status" value="1"/>
</dbReference>
<dbReference type="AlphaFoldDB" id="A0A9Q9EL75"/>
<dbReference type="PANTHER" id="PTHR38795">
    <property type="entry name" value="DUF6604 DOMAIN-CONTAINING PROTEIN"/>
    <property type="match status" value="1"/>
</dbReference>
<name>A0A9Q9EL75_9PEZI</name>
<evidence type="ECO:0000313" key="2">
    <source>
        <dbReference type="EMBL" id="USW54077.1"/>
    </source>
</evidence>
<reference evidence="2" key="1">
    <citation type="submission" date="2022-06" db="EMBL/GenBank/DDBJ databases">
        <title>Complete genome sequences of two strains of the flax pathogen Septoria linicola.</title>
        <authorList>
            <person name="Lapalu N."/>
            <person name="Simon A."/>
            <person name="Demenou B."/>
            <person name="Paumier D."/>
            <person name="Guillot M.-P."/>
            <person name="Gout L."/>
            <person name="Valade R."/>
        </authorList>
    </citation>
    <scope>NUCLEOTIDE SEQUENCE</scope>
    <source>
        <strain evidence="2">SE15195</strain>
    </source>
</reference>